<proteinExistence type="predicted"/>
<keyword evidence="2" id="KW-1185">Reference proteome</keyword>
<feature type="region of interest" description="Disordered" evidence="1">
    <location>
        <begin position="124"/>
        <end position="156"/>
    </location>
</feature>
<evidence type="ECO:0000313" key="3">
    <source>
        <dbReference type="WBParaSite" id="jg10033"/>
    </source>
</evidence>
<name>A0A915CLY5_9BILA</name>
<dbReference type="WBParaSite" id="jg10033">
    <property type="protein sequence ID" value="jg10033"/>
    <property type="gene ID" value="jg10033"/>
</dbReference>
<dbReference type="Proteomes" id="UP000887574">
    <property type="component" value="Unplaced"/>
</dbReference>
<accession>A0A915CLY5</accession>
<dbReference type="AlphaFoldDB" id="A0A915CLY5"/>
<organism evidence="2 3">
    <name type="scientific">Ditylenchus dipsaci</name>
    <dbReference type="NCBI Taxonomy" id="166011"/>
    <lineage>
        <taxon>Eukaryota</taxon>
        <taxon>Metazoa</taxon>
        <taxon>Ecdysozoa</taxon>
        <taxon>Nematoda</taxon>
        <taxon>Chromadorea</taxon>
        <taxon>Rhabditida</taxon>
        <taxon>Tylenchina</taxon>
        <taxon>Tylenchomorpha</taxon>
        <taxon>Sphaerularioidea</taxon>
        <taxon>Anguinidae</taxon>
        <taxon>Anguininae</taxon>
        <taxon>Ditylenchus</taxon>
    </lineage>
</organism>
<evidence type="ECO:0000313" key="2">
    <source>
        <dbReference type="Proteomes" id="UP000887574"/>
    </source>
</evidence>
<reference evidence="3" key="1">
    <citation type="submission" date="2022-11" db="UniProtKB">
        <authorList>
            <consortium name="WormBaseParasite"/>
        </authorList>
    </citation>
    <scope>IDENTIFICATION</scope>
</reference>
<feature type="compositionally biased region" description="Polar residues" evidence="1">
    <location>
        <begin position="127"/>
        <end position="139"/>
    </location>
</feature>
<protein>
    <submittedName>
        <fullName evidence="3">Uncharacterized protein</fullName>
    </submittedName>
</protein>
<evidence type="ECO:0000256" key="1">
    <source>
        <dbReference type="SAM" id="MobiDB-lite"/>
    </source>
</evidence>
<sequence>MHSIFDCQKAGMSQKSAFDTYGELEEITEEPYILDRDADSSESEDDQICKEMAKYNRKLKKSPLIAVFKLHQFSTSNSVRHRFRPVRSITPEEDAQEEMLPEVVNDRTKAAILNSIHFQQLFKGSPVPNNSIHTPNGKQADQRKQNCVEKSSSAQETAIPSNSMIIEELEPIFKASTIAASLIKTSRMRRLSLIPLALPHSQVTPRS</sequence>